<organism evidence="1 2">
    <name type="scientific">Vibrio splendidus</name>
    <dbReference type="NCBI Taxonomy" id="29497"/>
    <lineage>
        <taxon>Bacteria</taxon>
        <taxon>Pseudomonadati</taxon>
        <taxon>Pseudomonadota</taxon>
        <taxon>Gammaproteobacteria</taxon>
        <taxon>Vibrionales</taxon>
        <taxon>Vibrionaceae</taxon>
        <taxon>Vibrio</taxon>
    </lineage>
</organism>
<reference evidence="1 2" key="1">
    <citation type="submission" date="2017-11" db="EMBL/GenBank/DDBJ databases">
        <title>Population delineation of vibrios coincides with oyster pathogenicity.</title>
        <authorList>
            <person name="Bruto M."/>
            <person name="Labreuche Y."/>
            <person name="James A."/>
            <person name="Piel D."/>
            <person name="Chenivesse S."/>
            <person name="Petton B."/>
            <person name="Polz M.F."/>
            <person name="Le Roux F."/>
        </authorList>
    </citation>
    <scope>NUCLEOTIDE SEQUENCE [LARGE SCALE GENOMIC DNA]</scope>
    <source>
        <strain evidence="1 2">FF_144</strain>
    </source>
</reference>
<name>A0A2T5F0K7_VIBSP</name>
<evidence type="ECO:0000313" key="1">
    <source>
        <dbReference type="EMBL" id="PTP39106.1"/>
    </source>
</evidence>
<sequence>MKVLEDSVKGPFDLSIVGLGYEQRASKRFNQERDALGEVLALGYLKHNKTPQYQENKSNYLSHDTTVFEGDDHDVKACLIQWLTENSPANSQAIQVLIDITVFSRSRLSALLYILIKTLPEGSTLTISYEISQFVEPTAGLSPIKTVGDVIPELSGSIGDLTKPTSLILGLGYEDGKALGLANYIDSEFNFAFLPTGIDQRFDELVLKNNQALLNEIPNSRIINYRLDQPYNTYLDMRDLTNAVSAYTAPLIAPLGPKMLTAIGVLVAIEFDESLPVWRVSSEFEEQPVDRKASGHCINLSVAI</sequence>
<gene>
    <name evidence="1" type="ORF">CWO07_02975</name>
</gene>
<proteinExistence type="predicted"/>
<evidence type="ECO:0000313" key="2">
    <source>
        <dbReference type="Proteomes" id="UP000244197"/>
    </source>
</evidence>
<comment type="caution">
    <text evidence="1">The sequence shown here is derived from an EMBL/GenBank/DDBJ whole genome shotgun (WGS) entry which is preliminary data.</text>
</comment>
<dbReference type="RefSeq" id="WP_108187269.1">
    <property type="nucleotide sequence ID" value="NZ_PIFK01000004.1"/>
</dbReference>
<dbReference type="AlphaFoldDB" id="A0A2T5F0K7"/>
<dbReference type="Proteomes" id="UP000244197">
    <property type="component" value="Unassembled WGS sequence"/>
</dbReference>
<dbReference type="EMBL" id="PIFK01000004">
    <property type="protein sequence ID" value="PTP39106.1"/>
    <property type="molecule type" value="Genomic_DNA"/>
</dbReference>
<protein>
    <submittedName>
        <fullName evidence="1">Uncharacterized protein</fullName>
    </submittedName>
</protein>
<accession>A0A2T5F0K7</accession>